<evidence type="ECO:0000313" key="1">
    <source>
        <dbReference type="EMBL" id="GMA86188.1"/>
    </source>
</evidence>
<keyword evidence="2" id="KW-1185">Reference proteome</keyword>
<comment type="caution">
    <text evidence="1">The sequence shown here is derived from an EMBL/GenBank/DDBJ whole genome shotgun (WGS) entry which is preliminary data.</text>
</comment>
<organism evidence="1 2">
    <name type="scientific">Angustibacter aerolatus</name>
    <dbReference type="NCBI Taxonomy" id="1162965"/>
    <lineage>
        <taxon>Bacteria</taxon>
        <taxon>Bacillati</taxon>
        <taxon>Actinomycetota</taxon>
        <taxon>Actinomycetes</taxon>
        <taxon>Kineosporiales</taxon>
        <taxon>Kineosporiaceae</taxon>
    </lineage>
</organism>
<sequence>MRSASTACGSGFFVAGSLRGDLGVGDPDAGLLRALGDVRAQHEQQQHGALQALRLRVLRVAGLEPLDRLVEPARW</sequence>
<proteinExistence type="predicted"/>
<accession>A0ABQ6JDG4</accession>
<dbReference type="Proteomes" id="UP001157017">
    <property type="component" value="Unassembled WGS sequence"/>
</dbReference>
<reference evidence="2" key="1">
    <citation type="journal article" date="2019" name="Int. J. Syst. Evol. Microbiol.">
        <title>The Global Catalogue of Microorganisms (GCM) 10K type strain sequencing project: providing services to taxonomists for standard genome sequencing and annotation.</title>
        <authorList>
            <consortium name="The Broad Institute Genomics Platform"/>
            <consortium name="The Broad Institute Genome Sequencing Center for Infectious Disease"/>
            <person name="Wu L."/>
            <person name="Ma J."/>
        </authorList>
    </citation>
    <scope>NUCLEOTIDE SEQUENCE [LARGE SCALE GENOMIC DNA]</scope>
    <source>
        <strain evidence="2">NBRC 108730</strain>
    </source>
</reference>
<protein>
    <submittedName>
        <fullName evidence="1">Uncharacterized protein</fullName>
    </submittedName>
</protein>
<name>A0ABQ6JDG4_9ACTN</name>
<evidence type="ECO:0000313" key="2">
    <source>
        <dbReference type="Proteomes" id="UP001157017"/>
    </source>
</evidence>
<dbReference type="EMBL" id="BSUZ01000001">
    <property type="protein sequence ID" value="GMA86188.1"/>
    <property type="molecule type" value="Genomic_DNA"/>
</dbReference>
<gene>
    <name evidence="1" type="ORF">GCM10025868_14380</name>
</gene>